<reference evidence="2 3" key="1">
    <citation type="submission" date="2019-11" db="EMBL/GenBank/DDBJ databases">
        <title>Pedobacter petrophilus genome.</title>
        <authorList>
            <person name="Feldbauer M.J."/>
            <person name="Newman J.D."/>
        </authorList>
    </citation>
    <scope>NUCLEOTIDE SEQUENCE [LARGE SCALE GENOMIC DNA]</scope>
    <source>
        <strain evidence="2 3">LMG 29686</strain>
    </source>
</reference>
<comment type="caution">
    <text evidence="2">The sequence shown here is derived from an EMBL/GenBank/DDBJ whole genome shotgun (WGS) entry which is preliminary data.</text>
</comment>
<dbReference type="EMBL" id="WKKH01000022">
    <property type="protein sequence ID" value="MRX77225.1"/>
    <property type="molecule type" value="Genomic_DNA"/>
</dbReference>
<evidence type="ECO:0000313" key="3">
    <source>
        <dbReference type="Proteomes" id="UP000487757"/>
    </source>
</evidence>
<gene>
    <name evidence="2" type="ORF">GJU39_14135</name>
</gene>
<dbReference type="OrthoDB" id="1246359at2"/>
<keyword evidence="1" id="KW-0732">Signal</keyword>
<feature type="signal peptide" evidence="1">
    <location>
        <begin position="1"/>
        <end position="21"/>
    </location>
</feature>
<dbReference type="RefSeq" id="WP_154281517.1">
    <property type="nucleotide sequence ID" value="NZ_JBHUJQ010000001.1"/>
</dbReference>
<keyword evidence="3" id="KW-1185">Reference proteome</keyword>
<dbReference type="Proteomes" id="UP000487757">
    <property type="component" value="Unassembled WGS sequence"/>
</dbReference>
<feature type="chain" id="PRO_5029789476" description="DUF4251 domain-containing protein" evidence="1">
    <location>
        <begin position="22"/>
        <end position="178"/>
    </location>
</feature>
<dbReference type="AlphaFoldDB" id="A0A7K0G0B8"/>
<evidence type="ECO:0000313" key="2">
    <source>
        <dbReference type="EMBL" id="MRX77225.1"/>
    </source>
</evidence>
<evidence type="ECO:0000256" key="1">
    <source>
        <dbReference type="SAM" id="SignalP"/>
    </source>
</evidence>
<sequence length="178" mass="19948">MKTKALTLIFFLQLLFVTTFAQKNAGLGTLLNKNAEFIFPQTPEKISVVLKVKPIFTEDASEEQNAKWITKSGLALYGTLGNNRSINEIWFDIPDDKFLIISGLPYHLTLNQTTVQEALVKFKKNKVKKTMPEMYGALEGGTELEVKIGNRYVTLFFDRKNLLKSASILLGFIDPAAG</sequence>
<proteinExistence type="predicted"/>
<protein>
    <recommendedName>
        <fullName evidence="4">DUF4251 domain-containing protein</fullName>
    </recommendedName>
</protein>
<evidence type="ECO:0008006" key="4">
    <source>
        <dbReference type="Google" id="ProtNLM"/>
    </source>
</evidence>
<name>A0A7K0G0B8_9SPHI</name>
<accession>A0A7K0G0B8</accession>
<organism evidence="2 3">
    <name type="scientific">Pedobacter petrophilus</name>
    <dbReference type="NCBI Taxonomy" id="1908241"/>
    <lineage>
        <taxon>Bacteria</taxon>
        <taxon>Pseudomonadati</taxon>
        <taxon>Bacteroidota</taxon>
        <taxon>Sphingobacteriia</taxon>
        <taxon>Sphingobacteriales</taxon>
        <taxon>Sphingobacteriaceae</taxon>
        <taxon>Pedobacter</taxon>
    </lineage>
</organism>